<dbReference type="Pfam" id="PF17804">
    <property type="entry name" value="TSP_NTD"/>
    <property type="match status" value="1"/>
</dbReference>
<dbReference type="SUPFAM" id="SSF52096">
    <property type="entry name" value="ClpP/crotonase"/>
    <property type="match status" value="1"/>
</dbReference>
<dbReference type="EMBL" id="BJYS01000028">
    <property type="protein sequence ID" value="GEO05879.1"/>
    <property type="molecule type" value="Genomic_DNA"/>
</dbReference>
<dbReference type="InterPro" id="IPR040573">
    <property type="entry name" value="TSP_N"/>
</dbReference>
<dbReference type="OrthoDB" id="9812068at2"/>
<dbReference type="Pfam" id="PF03572">
    <property type="entry name" value="Peptidase_S41"/>
    <property type="match status" value="1"/>
</dbReference>
<dbReference type="GO" id="GO:0006508">
    <property type="term" value="P:proteolysis"/>
    <property type="evidence" value="ECO:0007669"/>
    <property type="project" value="UniProtKB-KW"/>
</dbReference>
<dbReference type="GO" id="GO:0004175">
    <property type="term" value="F:endopeptidase activity"/>
    <property type="evidence" value="ECO:0007669"/>
    <property type="project" value="TreeGrafter"/>
</dbReference>
<comment type="caution">
    <text evidence="8">The sequence shown here is derived from an EMBL/GenBank/DDBJ whole genome shotgun (WGS) entry which is preliminary data.</text>
</comment>
<dbReference type="GO" id="GO:0030288">
    <property type="term" value="C:outer membrane-bounded periplasmic space"/>
    <property type="evidence" value="ECO:0007669"/>
    <property type="project" value="TreeGrafter"/>
</dbReference>
<sequence>MFSYRSKILIYITVLLAVGVLASLKLHKSPFEIDTPTGVVDKNTVLLKVVMQGLNSAHFQPEKVDDNFSKKVFDLYLKRLDVNKKFLTEADITTLKKHQLDIDDQVKRGTHDFFNQASKLYGERLKETEGYYKEILAKPFDFEKDETIETDPDKITRPADKAALKEAWRKYLKYQTLGQLSEMMDVQEKAKERGDTKEAAKTYAQLEADARKKVTKTYEDFYRRQSQSTKEDQFSLYMNAITNTYDPHTEYFAPEDKASFDIEMTGRLEGIGASLQEREGQIRVAEIVPGSASFRQGELKAGDIILKVAQGNQEPVSVEGMRLDNAIKMIRGKKGTEVRLTVKKPDGTIKIIPIIREVVIIEETYAQSALINEDNKVGYIRLPKFYADFKRSGGRNSGEDVRKEVEKLKREGAQGIILDLRTNGGGSLSDAVEMSGLFIPQGPIVQVETSGSQPQVLEDKDPAVQFDGPLVVMVNSFSASASEIVAAALQDYNRAVIVGSPTYGKGTVQQVFDLDQALQGGPYSALKPFGSLKLTTQKFYRINGGATQLRGVTPDITLPDFYSFLEQGEKDQDYPLPWDEIKPARFKPWTPNWNMQTIKAKSQQRVAGNQSFKQVAQQAERMKERIEASKQSLKLATYRTDIKKNREETKRYEALEKSMPSLNTSALASDLATAKSDTIKAGRYNKFAKNIQKDIYVHEAVAIVKDQL</sequence>
<evidence type="ECO:0000259" key="7">
    <source>
        <dbReference type="PROSITE" id="PS50106"/>
    </source>
</evidence>
<evidence type="ECO:0000256" key="6">
    <source>
        <dbReference type="SAM" id="Coils"/>
    </source>
</evidence>
<dbReference type="AlphaFoldDB" id="A0A512B1R9"/>
<dbReference type="PANTHER" id="PTHR32060">
    <property type="entry name" value="TAIL-SPECIFIC PROTEASE"/>
    <property type="match status" value="1"/>
</dbReference>
<dbReference type="NCBIfam" id="TIGR00225">
    <property type="entry name" value="prc"/>
    <property type="match status" value="1"/>
</dbReference>
<dbReference type="Pfam" id="PF00595">
    <property type="entry name" value="PDZ"/>
    <property type="match status" value="1"/>
</dbReference>
<dbReference type="InterPro" id="IPR036034">
    <property type="entry name" value="PDZ_sf"/>
</dbReference>
<dbReference type="InterPro" id="IPR001478">
    <property type="entry name" value="PDZ"/>
</dbReference>
<feature type="domain" description="PDZ" evidence="7">
    <location>
        <begin position="261"/>
        <end position="331"/>
    </location>
</feature>
<gene>
    <name evidence="8" type="ORF">AAE02nite_35430</name>
</gene>
<evidence type="ECO:0000256" key="2">
    <source>
        <dbReference type="ARBA" id="ARBA00022670"/>
    </source>
</evidence>
<keyword evidence="6" id="KW-0175">Coiled coil</keyword>
<dbReference type="GO" id="GO:0008236">
    <property type="term" value="F:serine-type peptidase activity"/>
    <property type="evidence" value="ECO:0007669"/>
    <property type="project" value="UniProtKB-KW"/>
</dbReference>
<evidence type="ECO:0000313" key="8">
    <source>
        <dbReference type="EMBL" id="GEO05879.1"/>
    </source>
</evidence>
<evidence type="ECO:0000256" key="4">
    <source>
        <dbReference type="ARBA" id="ARBA00022825"/>
    </source>
</evidence>
<dbReference type="InterPro" id="IPR005151">
    <property type="entry name" value="Tail-specific_protease"/>
</dbReference>
<dbReference type="CDD" id="cd07560">
    <property type="entry name" value="Peptidase_S41_CPP"/>
    <property type="match status" value="1"/>
</dbReference>
<dbReference type="GO" id="GO:0007165">
    <property type="term" value="P:signal transduction"/>
    <property type="evidence" value="ECO:0007669"/>
    <property type="project" value="TreeGrafter"/>
</dbReference>
<dbReference type="PROSITE" id="PS50106">
    <property type="entry name" value="PDZ"/>
    <property type="match status" value="1"/>
</dbReference>
<dbReference type="Pfam" id="PF11818">
    <property type="entry name" value="DUF3340"/>
    <property type="match status" value="1"/>
</dbReference>
<comment type="similarity">
    <text evidence="1 5">Belongs to the peptidase S41A family.</text>
</comment>
<accession>A0A512B1R9</accession>
<dbReference type="SMART" id="SM00245">
    <property type="entry name" value="TSPc"/>
    <property type="match status" value="1"/>
</dbReference>
<reference evidence="8 9" key="1">
    <citation type="submission" date="2019-07" db="EMBL/GenBank/DDBJ databases">
        <title>Whole genome shotgun sequence of Adhaeribacter aerolatus NBRC 106133.</title>
        <authorList>
            <person name="Hosoyama A."/>
            <person name="Uohara A."/>
            <person name="Ohji S."/>
            <person name="Ichikawa N."/>
        </authorList>
    </citation>
    <scope>NUCLEOTIDE SEQUENCE [LARGE SCALE GENOMIC DNA]</scope>
    <source>
        <strain evidence="8 9">NBRC 106133</strain>
    </source>
</reference>
<feature type="coiled-coil region" evidence="6">
    <location>
        <begin position="609"/>
        <end position="636"/>
    </location>
</feature>
<dbReference type="Proteomes" id="UP000321532">
    <property type="component" value="Unassembled WGS sequence"/>
</dbReference>
<evidence type="ECO:0000256" key="3">
    <source>
        <dbReference type="ARBA" id="ARBA00022801"/>
    </source>
</evidence>
<dbReference type="Gene3D" id="3.90.226.10">
    <property type="entry name" value="2-enoyl-CoA Hydratase, Chain A, domain 1"/>
    <property type="match status" value="1"/>
</dbReference>
<keyword evidence="3 5" id="KW-0378">Hydrolase</keyword>
<keyword evidence="9" id="KW-1185">Reference proteome</keyword>
<keyword evidence="4 5" id="KW-0720">Serine protease</keyword>
<evidence type="ECO:0000313" key="9">
    <source>
        <dbReference type="Proteomes" id="UP000321532"/>
    </source>
</evidence>
<keyword evidence="2 5" id="KW-0645">Protease</keyword>
<dbReference type="SUPFAM" id="SSF50156">
    <property type="entry name" value="PDZ domain-like"/>
    <property type="match status" value="1"/>
</dbReference>
<dbReference type="PANTHER" id="PTHR32060:SF22">
    <property type="entry name" value="CARBOXYL-TERMINAL-PROCESSING PEPTIDASE 3, CHLOROPLASTIC"/>
    <property type="match status" value="1"/>
</dbReference>
<proteinExistence type="inferred from homology"/>
<protein>
    <submittedName>
        <fullName evidence="8">Tail-specific protease</fullName>
    </submittedName>
</protein>
<evidence type="ECO:0000256" key="5">
    <source>
        <dbReference type="RuleBase" id="RU004404"/>
    </source>
</evidence>
<dbReference type="InterPro" id="IPR029045">
    <property type="entry name" value="ClpP/crotonase-like_dom_sf"/>
</dbReference>
<dbReference type="Gene3D" id="2.30.42.10">
    <property type="match status" value="1"/>
</dbReference>
<dbReference type="SMART" id="SM00228">
    <property type="entry name" value="PDZ"/>
    <property type="match status" value="1"/>
</dbReference>
<dbReference type="CDD" id="cd06782">
    <property type="entry name" value="cpPDZ_CPP-like"/>
    <property type="match status" value="1"/>
</dbReference>
<name>A0A512B1R9_9BACT</name>
<dbReference type="InterPro" id="IPR020992">
    <property type="entry name" value="Tail_Prtase_C"/>
</dbReference>
<dbReference type="RefSeq" id="WP_146900807.1">
    <property type="nucleotide sequence ID" value="NZ_BJYS01000028.1"/>
</dbReference>
<evidence type="ECO:0000256" key="1">
    <source>
        <dbReference type="ARBA" id="ARBA00009179"/>
    </source>
</evidence>
<organism evidence="8 9">
    <name type="scientific">Adhaeribacter aerolatus</name>
    <dbReference type="NCBI Taxonomy" id="670289"/>
    <lineage>
        <taxon>Bacteria</taxon>
        <taxon>Pseudomonadati</taxon>
        <taxon>Bacteroidota</taxon>
        <taxon>Cytophagia</taxon>
        <taxon>Cytophagales</taxon>
        <taxon>Hymenobacteraceae</taxon>
        <taxon>Adhaeribacter</taxon>
    </lineage>
</organism>
<dbReference type="InterPro" id="IPR004447">
    <property type="entry name" value="Peptidase_S41A"/>
</dbReference>